<proteinExistence type="predicted"/>
<comment type="caution">
    <text evidence="2">The sequence shown here is derived from an EMBL/GenBank/DDBJ whole genome shotgun (WGS) entry which is preliminary data.</text>
</comment>
<feature type="region of interest" description="Disordered" evidence="1">
    <location>
        <begin position="1"/>
        <end position="79"/>
    </location>
</feature>
<keyword evidence="3" id="KW-1185">Reference proteome</keyword>
<evidence type="ECO:0000313" key="3">
    <source>
        <dbReference type="Proteomes" id="UP001341245"/>
    </source>
</evidence>
<dbReference type="Proteomes" id="UP001341245">
    <property type="component" value="Unassembled WGS sequence"/>
</dbReference>
<evidence type="ECO:0000313" key="2">
    <source>
        <dbReference type="EMBL" id="KAK6003278.1"/>
    </source>
</evidence>
<protein>
    <submittedName>
        <fullName evidence="2">Uncharacterized protein</fullName>
    </submittedName>
</protein>
<evidence type="ECO:0000256" key="1">
    <source>
        <dbReference type="SAM" id="MobiDB-lite"/>
    </source>
</evidence>
<gene>
    <name evidence="2" type="ORF">QM012_001123</name>
</gene>
<reference evidence="2 3" key="1">
    <citation type="submission" date="2023-11" db="EMBL/GenBank/DDBJ databases">
        <title>Draft genome sequence and annotation of the polyextremotolerant black yeast-like fungus Aureobasidium pullulans NRRL 62042.</title>
        <authorList>
            <person name="Dielentheis-Frenken M.R.E."/>
            <person name="Wibberg D."/>
            <person name="Blank L.M."/>
            <person name="Tiso T."/>
        </authorList>
    </citation>
    <scope>NUCLEOTIDE SEQUENCE [LARGE SCALE GENOMIC DNA]</scope>
    <source>
        <strain evidence="2 3">NRRL 62042</strain>
    </source>
</reference>
<feature type="compositionally biased region" description="Polar residues" evidence="1">
    <location>
        <begin position="15"/>
        <end position="38"/>
    </location>
</feature>
<dbReference type="EMBL" id="JASGXD010000010">
    <property type="protein sequence ID" value="KAK6003278.1"/>
    <property type="molecule type" value="Genomic_DNA"/>
</dbReference>
<feature type="compositionally biased region" description="Low complexity" evidence="1">
    <location>
        <begin position="50"/>
        <end position="62"/>
    </location>
</feature>
<sequence>MLPKRSRKRAAGAEASTSQAKSTKTNALATAGAASSESARQHPDVQDAESSSQPPNNNSSDSGTHNQEMTGDKVDKDPYAYIMNCAPRFEFRARYNKQHQEDEDFDEGDGEAGILFAREHNEKKMCLL</sequence>
<organism evidence="2 3">
    <name type="scientific">Aureobasidium pullulans</name>
    <name type="common">Black yeast</name>
    <name type="synonym">Pullularia pullulans</name>
    <dbReference type="NCBI Taxonomy" id="5580"/>
    <lineage>
        <taxon>Eukaryota</taxon>
        <taxon>Fungi</taxon>
        <taxon>Dikarya</taxon>
        <taxon>Ascomycota</taxon>
        <taxon>Pezizomycotina</taxon>
        <taxon>Dothideomycetes</taxon>
        <taxon>Dothideomycetidae</taxon>
        <taxon>Dothideales</taxon>
        <taxon>Saccotheciaceae</taxon>
        <taxon>Aureobasidium</taxon>
    </lineage>
</organism>
<accession>A0ABR0TFR9</accession>
<name>A0ABR0TFR9_AURPU</name>
<feature type="compositionally biased region" description="Basic residues" evidence="1">
    <location>
        <begin position="1"/>
        <end position="10"/>
    </location>
</feature>